<dbReference type="GO" id="GO:0016817">
    <property type="term" value="F:hydrolase activity, acting on acid anhydrides"/>
    <property type="evidence" value="ECO:0007669"/>
    <property type="project" value="InterPro"/>
</dbReference>
<name>A0A844FYD8_9BACT</name>
<evidence type="ECO:0000259" key="3">
    <source>
        <dbReference type="Pfam" id="PF08707"/>
    </source>
</evidence>
<dbReference type="Proteomes" id="UP000435649">
    <property type="component" value="Unassembled WGS sequence"/>
</dbReference>
<evidence type="ECO:0000313" key="5">
    <source>
        <dbReference type="Proteomes" id="UP000435649"/>
    </source>
</evidence>
<evidence type="ECO:0008006" key="6">
    <source>
        <dbReference type="Google" id="ProtNLM"/>
    </source>
</evidence>
<organism evidence="4 5">
    <name type="scientific">Victivallis lenta</name>
    <dbReference type="NCBI Taxonomy" id="2606640"/>
    <lineage>
        <taxon>Bacteria</taxon>
        <taxon>Pseudomonadati</taxon>
        <taxon>Lentisphaerota</taxon>
        <taxon>Lentisphaeria</taxon>
        <taxon>Victivallales</taxon>
        <taxon>Victivallaceae</taxon>
        <taxon>Victivallis</taxon>
    </lineage>
</organism>
<evidence type="ECO:0000259" key="2">
    <source>
        <dbReference type="Pfam" id="PF05272"/>
    </source>
</evidence>
<dbReference type="AlphaFoldDB" id="A0A844FYD8"/>
<feature type="domain" description="Primase C-terminal 2" evidence="3">
    <location>
        <begin position="27"/>
        <end position="82"/>
    </location>
</feature>
<dbReference type="Pfam" id="PF05272">
    <property type="entry name" value="VapE-like_dom"/>
    <property type="match status" value="1"/>
</dbReference>
<evidence type="ECO:0000313" key="4">
    <source>
        <dbReference type="EMBL" id="MST96330.1"/>
    </source>
</evidence>
<dbReference type="EMBL" id="VUNS01000003">
    <property type="protein sequence ID" value="MST96330.1"/>
    <property type="molecule type" value="Genomic_DNA"/>
</dbReference>
<dbReference type="Pfam" id="PF08707">
    <property type="entry name" value="PriCT_2"/>
    <property type="match status" value="1"/>
</dbReference>
<feature type="region of interest" description="Disordered" evidence="1">
    <location>
        <begin position="1"/>
        <end position="23"/>
    </location>
</feature>
<accession>A0A844FYD8</accession>
<dbReference type="InterPro" id="IPR014819">
    <property type="entry name" value="PriCT_2"/>
</dbReference>
<comment type="caution">
    <text evidence="4">The sequence shown here is derived from an EMBL/GenBank/DDBJ whole genome shotgun (WGS) entry which is preliminary data.</text>
</comment>
<dbReference type="RefSeq" id="WP_154417132.1">
    <property type="nucleotide sequence ID" value="NZ_VUNS01000003.1"/>
</dbReference>
<dbReference type="PANTHER" id="PTHR34985:SF1">
    <property type="entry name" value="SLR0554 PROTEIN"/>
    <property type="match status" value="1"/>
</dbReference>
<feature type="domain" description="Virulence-associated protein E-like" evidence="2">
    <location>
        <begin position="430"/>
        <end position="641"/>
    </location>
</feature>
<gene>
    <name evidence="4" type="ORF">FYJ85_04610</name>
</gene>
<evidence type="ECO:0000256" key="1">
    <source>
        <dbReference type="SAM" id="MobiDB-lite"/>
    </source>
</evidence>
<dbReference type="PANTHER" id="PTHR34985">
    <property type="entry name" value="SLR0554 PROTEIN"/>
    <property type="match status" value="1"/>
</dbReference>
<protein>
    <recommendedName>
        <fullName evidence="6">Virulence-associated protein E</fullName>
    </recommendedName>
</protein>
<feature type="compositionally biased region" description="Basic and acidic residues" evidence="1">
    <location>
        <begin position="11"/>
        <end position="23"/>
    </location>
</feature>
<dbReference type="InterPro" id="IPR007936">
    <property type="entry name" value="VapE-like_dom"/>
</dbReference>
<proteinExistence type="predicted"/>
<keyword evidence="5" id="KW-1185">Reference proteome</keyword>
<reference evidence="4 5" key="1">
    <citation type="submission" date="2019-08" db="EMBL/GenBank/DDBJ databases">
        <title>In-depth cultivation of the pig gut microbiome towards novel bacterial diversity and tailored functional studies.</title>
        <authorList>
            <person name="Wylensek D."/>
            <person name="Hitch T.C.A."/>
            <person name="Clavel T."/>
        </authorList>
    </citation>
    <scope>NUCLEOTIDE SEQUENCE [LARGE SCALE GENOMIC DNA]</scope>
    <source>
        <strain evidence="4 5">BBE-744-WT-12</strain>
    </source>
</reference>
<sequence>MTIVPKMQNKKLTDATRESKGRMTPEEIMQKIPVEKYKDYNNWLAIAGLCKAAGFPFDVFHEWSKGDSEKYESEESCKSAWQLTPHETSEEAYEKLLKRAENNWTLPVFNPLQAITDASTIIHEIHPDLSFAWSLGDKKGINRNAEISQYTEEKLQEFLSELSCMDDDEDFEGIYWQLNKVKLSEKNSVRAENVKTFTWALLESDALPLEEQYRLLRSVPLPLFAGIHSGGKSIHALIHIGADNAEEYRKRTALVYRYAKSYGISADENCKSLGRWSRYPLGRRKQGYQYPVFVIPDYLHFDEWYQKYGIQNLSLDTESSDTMVTRNIPLAADDRKGKKPAVRFHHVEEFISKIPGAKGEIKYNELTKKLEVSGFPWIETPPGYDMTRILADELCALMRPKYTGCSYECMVRLINAIGYSHSYNPVKDTLEDVQWDGVDRISAVCNTLSPLDDFSRMLVKKWLIQCWAMLNNTEGSWGSEGILTLQGPEGIGKTSFFRYLTPIPETCFLSGIAIDTDDRDSVRVATSHWIVEIGECDHTTKKHQALLKGFITKGKDSYRREYETQIIDHPRMTSYCATVNTPQFLTEGENRRWWLIPVTNIDLPALREIHKEIWQLWAQIKREWEKDNNAFRLNEDEMKILIGRNKPAQENIKYEVEIEEFFDWEAAEEEWNFKSRREIRGMVDENFDANLFGRALTKISKKHNLATKKVRGVDMIRVPPQLMK</sequence>